<accession>A0ACB9DNK7</accession>
<dbReference type="EMBL" id="CM042049">
    <property type="protein sequence ID" value="KAI3747918.1"/>
    <property type="molecule type" value="Genomic_DNA"/>
</dbReference>
<sequence length="152" mass="17650">MFGRRSCRFLLRFFDFASRGEIEEGVLLNGSKPSRRPKKRPRAIQKQLDRLFPLLSDCWDKNSEQLDEYPEVTFPNLSSLDGYLRHSELTKSLEIKCSRLGLKKKGKSHVREHMENFMPMLLALLRKLLTSSKPIITLGDRMITTSNTTFLC</sequence>
<dbReference type="Proteomes" id="UP001055879">
    <property type="component" value="Linkage Group LG03"/>
</dbReference>
<protein>
    <submittedName>
        <fullName evidence="1">Uncharacterized protein</fullName>
    </submittedName>
</protein>
<proteinExistence type="predicted"/>
<evidence type="ECO:0000313" key="2">
    <source>
        <dbReference type="Proteomes" id="UP001055879"/>
    </source>
</evidence>
<name>A0ACB9DNK7_ARCLA</name>
<reference evidence="2" key="1">
    <citation type="journal article" date="2022" name="Mol. Ecol. Resour.">
        <title>The genomes of chicory, endive, great burdock and yacon provide insights into Asteraceae palaeo-polyploidization history and plant inulin production.</title>
        <authorList>
            <person name="Fan W."/>
            <person name="Wang S."/>
            <person name="Wang H."/>
            <person name="Wang A."/>
            <person name="Jiang F."/>
            <person name="Liu H."/>
            <person name="Zhao H."/>
            <person name="Xu D."/>
            <person name="Zhang Y."/>
        </authorList>
    </citation>
    <scope>NUCLEOTIDE SEQUENCE [LARGE SCALE GENOMIC DNA]</scope>
    <source>
        <strain evidence="2">cv. Niubang</strain>
    </source>
</reference>
<evidence type="ECO:0000313" key="1">
    <source>
        <dbReference type="EMBL" id="KAI3747918.1"/>
    </source>
</evidence>
<reference evidence="1 2" key="2">
    <citation type="journal article" date="2022" name="Mol. Ecol. Resour.">
        <title>The genomes of chicory, endive, great burdock and yacon provide insights into Asteraceae paleo-polyploidization history and plant inulin production.</title>
        <authorList>
            <person name="Fan W."/>
            <person name="Wang S."/>
            <person name="Wang H."/>
            <person name="Wang A."/>
            <person name="Jiang F."/>
            <person name="Liu H."/>
            <person name="Zhao H."/>
            <person name="Xu D."/>
            <person name="Zhang Y."/>
        </authorList>
    </citation>
    <scope>NUCLEOTIDE SEQUENCE [LARGE SCALE GENOMIC DNA]</scope>
    <source>
        <strain evidence="2">cv. Niubang</strain>
    </source>
</reference>
<gene>
    <name evidence="1" type="ORF">L6452_10653</name>
</gene>
<organism evidence="1 2">
    <name type="scientific">Arctium lappa</name>
    <name type="common">Greater burdock</name>
    <name type="synonym">Lappa major</name>
    <dbReference type="NCBI Taxonomy" id="4217"/>
    <lineage>
        <taxon>Eukaryota</taxon>
        <taxon>Viridiplantae</taxon>
        <taxon>Streptophyta</taxon>
        <taxon>Embryophyta</taxon>
        <taxon>Tracheophyta</taxon>
        <taxon>Spermatophyta</taxon>
        <taxon>Magnoliopsida</taxon>
        <taxon>eudicotyledons</taxon>
        <taxon>Gunneridae</taxon>
        <taxon>Pentapetalae</taxon>
        <taxon>asterids</taxon>
        <taxon>campanulids</taxon>
        <taxon>Asterales</taxon>
        <taxon>Asteraceae</taxon>
        <taxon>Carduoideae</taxon>
        <taxon>Cardueae</taxon>
        <taxon>Arctiinae</taxon>
        <taxon>Arctium</taxon>
    </lineage>
</organism>
<comment type="caution">
    <text evidence="1">The sequence shown here is derived from an EMBL/GenBank/DDBJ whole genome shotgun (WGS) entry which is preliminary data.</text>
</comment>
<keyword evidence="2" id="KW-1185">Reference proteome</keyword>